<evidence type="ECO:0000313" key="3">
    <source>
        <dbReference type="Proteomes" id="UP000030760"/>
    </source>
</evidence>
<feature type="region of interest" description="Disordered" evidence="1">
    <location>
        <begin position="1"/>
        <end position="41"/>
    </location>
</feature>
<dbReference type="Proteomes" id="UP000030760">
    <property type="component" value="Unassembled WGS sequence"/>
</dbReference>
<name>M3EJ31_9ACTN</name>
<dbReference type="AlphaFoldDB" id="M3EJ31"/>
<accession>M3EJ31</accession>
<gene>
    <name evidence="2" type="ORF">SBD_2260</name>
</gene>
<evidence type="ECO:0000313" key="2">
    <source>
        <dbReference type="EMBL" id="EMF56351.1"/>
    </source>
</evidence>
<evidence type="ECO:0000256" key="1">
    <source>
        <dbReference type="SAM" id="MobiDB-lite"/>
    </source>
</evidence>
<proteinExistence type="predicted"/>
<organism evidence="2 3">
    <name type="scientific">Streptomyces bottropensis ATCC 25435</name>
    <dbReference type="NCBI Taxonomy" id="1054862"/>
    <lineage>
        <taxon>Bacteria</taxon>
        <taxon>Bacillati</taxon>
        <taxon>Actinomycetota</taxon>
        <taxon>Actinomycetes</taxon>
        <taxon>Kitasatosporales</taxon>
        <taxon>Streptomycetaceae</taxon>
        <taxon>Streptomyces</taxon>
    </lineage>
</organism>
<reference evidence="3" key="1">
    <citation type="journal article" date="2013" name="Genome Announc.">
        <title>Draft Genome Sequence of Streptomyces bottropensis ATCC 25435, a Bottromycin-Producing Actinomycete.</title>
        <authorList>
            <person name="Zhang H."/>
            <person name="Zhou W."/>
            <person name="Zhuang Y."/>
            <person name="Liang X."/>
            <person name="Liu T."/>
        </authorList>
    </citation>
    <scope>NUCLEOTIDE SEQUENCE [LARGE SCALE GENOMIC DNA]</scope>
    <source>
        <strain evidence="3">ATCC 25435</strain>
    </source>
</reference>
<protein>
    <submittedName>
        <fullName evidence="2">Uncharacterized protein</fullName>
    </submittedName>
</protein>
<dbReference type="EMBL" id="KB405064">
    <property type="protein sequence ID" value="EMF56351.1"/>
    <property type="molecule type" value="Genomic_DNA"/>
</dbReference>
<sequence>MIRGRREPEGEDPCALRASGGDPLKRLMTVGPAMCSPRERR</sequence>